<dbReference type="Proteomes" id="UP000247612">
    <property type="component" value="Unassembled WGS sequence"/>
</dbReference>
<keyword evidence="3" id="KW-1185">Reference proteome</keyword>
<protein>
    <submittedName>
        <fullName evidence="2">Uncharacterized protein</fullName>
    </submittedName>
</protein>
<proteinExistence type="predicted"/>
<dbReference type="STRING" id="1034346.GCA_000313565_00068"/>
<keyword evidence="1" id="KW-0812">Transmembrane</keyword>
<comment type="caution">
    <text evidence="2">The sequence shown here is derived from an EMBL/GenBank/DDBJ whole genome shotgun (WGS) entry which is preliminary data.</text>
</comment>
<gene>
    <name evidence="2" type="ORF">DES51_10169</name>
</gene>
<evidence type="ECO:0000313" key="2">
    <source>
        <dbReference type="EMBL" id="PXX81464.1"/>
    </source>
</evidence>
<feature type="transmembrane region" description="Helical" evidence="1">
    <location>
        <begin position="12"/>
        <end position="29"/>
    </location>
</feature>
<keyword evidence="1" id="KW-1133">Transmembrane helix</keyword>
<dbReference type="AlphaFoldDB" id="A0A318KU96"/>
<keyword evidence="1" id="KW-0472">Membrane</keyword>
<sequence>MAYLSAFLKIKICLQLYYCFVATLPNFIFSRFETLYEIL</sequence>
<dbReference type="EMBL" id="QJKH01000001">
    <property type="protein sequence ID" value="PXX81464.1"/>
    <property type="molecule type" value="Genomic_DNA"/>
</dbReference>
<name>A0A318KU96_9FIRM</name>
<reference evidence="2 3" key="1">
    <citation type="submission" date="2018-05" db="EMBL/GenBank/DDBJ databases">
        <title>Genomic Encyclopedia of Type Strains, Phase IV (KMG-IV): sequencing the most valuable type-strain genomes for metagenomic binning, comparative biology and taxonomic classification.</title>
        <authorList>
            <person name="Goeker M."/>
        </authorList>
    </citation>
    <scope>NUCLEOTIDE SEQUENCE [LARGE SCALE GENOMIC DNA]</scope>
    <source>
        <strain evidence="2 3">JC118</strain>
    </source>
</reference>
<evidence type="ECO:0000313" key="3">
    <source>
        <dbReference type="Proteomes" id="UP000247612"/>
    </source>
</evidence>
<evidence type="ECO:0000256" key="1">
    <source>
        <dbReference type="SAM" id="Phobius"/>
    </source>
</evidence>
<accession>A0A318KU96</accession>
<organism evidence="2 3">
    <name type="scientific">Dielma fastidiosa</name>
    <dbReference type="NCBI Taxonomy" id="1034346"/>
    <lineage>
        <taxon>Bacteria</taxon>
        <taxon>Bacillati</taxon>
        <taxon>Bacillota</taxon>
        <taxon>Erysipelotrichia</taxon>
        <taxon>Erysipelotrichales</taxon>
        <taxon>Erysipelotrichaceae</taxon>
        <taxon>Dielma</taxon>
    </lineage>
</organism>